<gene>
    <name evidence="1" type="ORF">KC01_LOCUS6883</name>
</gene>
<dbReference type="Proteomes" id="UP001497482">
    <property type="component" value="Chromosome 12"/>
</dbReference>
<reference evidence="1 2" key="1">
    <citation type="submission" date="2024-04" db="EMBL/GenBank/DDBJ databases">
        <authorList>
            <person name="Waldvogel A.-M."/>
            <person name="Schoenle A."/>
        </authorList>
    </citation>
    <scope>NUCLEOTIDE SEQUENCE [LARGE SCALE GENOMIC DNA]</scope>
</reference>
<dbReference type="EMBL" id="OZ035834">
    <property type="protein sequence ID" value="CAL1575282.1"/>
    <property type="molecule type" value="Genomic_DNA"/>
</dbReference>
<dbReference type="AlphaFoldDB" id="A0AAV2JCQ2"/>
<keyword evidence="2" id="KW-1185">Reference proteome</keyword>
<organism evidence="1 2">
    <name type="scientific">Knipowitschia caucasica</name>
    <name type="common">Caucasian dwarf goby</name>
    <name type="synonym">Pomatoschistus caucasicus</name>
    <dbReference type="NCBI Taxonomy" id="637954"/>
    <lineage>
        <taxon>Eukaryota</taxon>
        <taxon>Metazoa</taxon>
        <taxon>Chordata</taxon>
        <taxon>Craniata</taxon>
        <taxon>Vertebrata</taxon>
        <taxon>Euteleostomi</taxon>
        <taxon>Actinopterygii</taxon>
        <taxon>Neopterygii</taxon>
        <taxon>Teleostei</taxon>
        <taxon>Neoteleostei</taxon>
        <taxon>Acanthomorphata</taxon>
        <taxon>Gobiaria</taxon>
        <taxon>Gobiiformes</taxon>
        <taxon>Gobioidei</taxon>
        <taxon>Gobiidae</taxon>
        <taxon>Gobiinae</taxon>
        <taxon>Knipowitschia</taxon>
    </lineage>
</organism>
<accession>A0AAV2JCQ2</accession>
<evidence type="ECO:0000313" key="1">
    <source>
        <dbReference type="EMBL" id="CAL1575282.1"/>
    </source>
</evidence>
<proteinExistence type="predicted"/>
<evidence type="ECO:0000313" key="2">
    <source>
        <dbReference type="Proteomes" id="UP001497482"/>
    </source>
</evidence>
<name>A0AAV2JCQ2_KNICA</name>
<protein>
    <submittedName>
        <fullName evidence="1">Uncharacterized protein</fullName>
    </submittedName>
</protein>
<sequence length="109" mass="12232">MKQKLKPIEQSFMRLCERCAELPQTEWPLLHRGPRGLSGFVASVTDIIQSGHHLCPPHTDLGLSRSSSSCLQPLRAEFWALSFVFCVFHRVCPRSFIRRGPCPQTAAAA</sequence>